<dbReference type="EMBL" id="UINC01190701">
    <property type="protein sequence ID" value="SVE04983.1"/>
    <property type="molecule type" value="Genomic_DNA"/>
</dbReference>
<name>A0A383ABJ8_9ZZZZ</name>
<feature type="non-terminal residue" evidence="1">
    <location>
        <position position="1"/>
    </location>
</feature>
<gene>
    <name evidence="1" type="ORF">METZ01_LOCUS457837</name>
</gene>
<organism evidence="1">
    <name type="scientific">marine metagenome</name>
    <dbReference type="NCBI Taxonomy" id="408172"/>
    <lineage>
        <taxon>unclassified sequences</taxon>
        <taxon>metagenomes</taxon>
        <taxon>ecological metagenomes</taxon>
    </lineage>
</organism>
<accession>A0A383ABJ8</accession>
<reference evidence="1" key="1">
    <citation type="submission" date="2018-05" db="EMBL/GenBank/DDBJ databases">
        <authorList>
            <person name="Lanie J.A."/>
            <person name="Ng W.-L."/>
            <person name="Kazmierczak K.M."/>
            <person name="Andrzejewski T.M."/>
            <person name="Davidsen T.M."/>
            <person name="Wayne K.J."/>
            <person name="Tettelin H."/>
            <person name="Glass J.I."/>
            <person name="Rusch D."/>
            <person name="Podicherti R."/>
            <person name="Tsui H.-C.T."/>
            <person name="Winkler M.E."/>
        </authorList>
    </citation>
    <scope>NUCLEOTIDE SEQUENCE</scope>
</reference>
<proteinExistence type="predicted"/>
<dbReference type="AlphaFoldDB" id="A0A383ABJ8"/>
<protein>
    <submittedName>
        <fullName evidence="1">Uncharacterized protein</fullName>
    </submittedName>
</protein>
<sequence>LNNTKILSGFSLKIKLFSPFNSAGDIGT</sequence>
<evidence type="ECO:0000313" key="1">
    <source>
        <dbReference type="EMBL" id="SVE04983.1"/>
    </source>
</evidence>